<dbReference type="AlphaFoldDB" id="A0A939TM57"/>
<dbReference type="Proteomes" id="UP000680132">
    <property type="component" value="Unassembled WGS sequence"/>
</dbReference>
<comment type="caution">
    <text evidence="1">The sequence shown here is derived from an EMBL/GenBank/DDBJ whole genome shotgun (WGS) entry which is preliminary data.</text>
</comment>
<gene>
    <name evidence="1" type="ORF">J5V96_04890</name>
</gene>
<protein>
    <submittedName>
        <fullName evidence="1">Uncharacterized protein</fullName>
    </submittedName>
</protein>
<evidence type="ECO:0000313" key="2">
    <source>
        <dbReference type="Proteomes" id="UP000680132"/>
    </source>
</evidence>
<name>A0A939TM57_9MICO</name>
<accession>A0A939TM57</accession>
<dbReference type="EMBL" id="JAGFOA010000002">
    <property type="protein sequence ID" value="MBO3662848.1"/>
    <property type="molecule type" value="Genomic_DNA"/>
</dbReference>
<reference evidence="1" key="1">
    <citation type="submission" date="2021-03" db="EMBL/GenBank/DDBJ databases">
        <title>Microbacterium sp. nov., a novel actinobacterium isolated from cow dung.</title>
        <authorList>
            <person name="Zhang L."/>
        </authorList>
    </citation>
    <scope>NUCLEOTIDE SEQUENCE</scope>
    <source>
        <strain evidence="1">NEAU-LLB</strain>
    </source>
</reference>
<evidence type="ECO:0000313" key="1">
    <source>
        <dbReference type="EMBL" id="MBO3662848.1"/>
    </source>
</evidence>
<dbReference type="RefSeq" id="WP_208501123.1">
    <property type="nucleotide sequence ID" value="NZ_JAGFOA010000002.1"/>
</dbReference>
<organism evidence="1 2">
    <name type="scientific">Microbacterium stercoris</name>
    <dbReference type="NCBI Taxonomy" id="2820289"/>
    <lineage>
        <taxon>Bacteria</taxon>
        <taxon>Bacillati</taxon>
        <taxon>Actinomycetota</taxon>
        <taxon>Actinomycetes</taxon>
        <taxon>Micrococcales</taxon>
        <taxon>Microbacteriaceae</taxon>
        <taxon>Microbacterium</taxon>
    </lineage>
</organism>
<keyword evidence="2" id="KW-1185">Reference proteome</keyword>
<sequence>MTRLQADADTARWVPVTGSLGFRGRRHRRAAIRMLLGHGSRAIGGQGRGSGMLAWGLSQAVPLMLRRADGRVLAWVWKDEPELVVVTAQVQEITPQVRVARASRPMEYDDTEAFRGTYLGMGERLVLPPAEGRVPFAEYSWDTGAHLVTVNAIAGDAERFGTVLPAVDELARSVRIVDDLRVPETTGVLRINPA</sequence>
<proteinExistence type="predicted"/>